<dbReference type="EMBL" id="GBXM01101165">
    <property type="protein sequence ID" value="JAH07412.1"/>
    <property type="molecule type" value="Transcribed_RNA"/>
</dbReference>
<sequence>MHTTHFSHPTLHLTSVYNIVLFMPNLAQHLFQPIKLENH</sequence>
<reference evidence="1" key="1">
    <citation type="submission" date="2014-11" db="EMBL/GenBank/DDBJ databases">
        <authorList>
            <person name="Amaro Gonzalez C."/>
        </authorList>
    </citation>
    <scope>NUCLEOTIDE SEQUENCE</scope>
</reference>
<reference evidence="1" key="2">
    <citation type="journal article" date="2015" name="Fish Shellfish Immunol.">
        <title>Early steps in the European eel (Anguilla anguilla)-Vibrio vulnificus interaction in the gills: Role of the RtxA13 toxin.</title>
        <authorList>
            <person name="Callol A."/>
            <person name="Pajuelo D."/>
            <person name="Ebbesson L."/>
            <person name="Teles M."/>
            <person name="MacKenzie S."/>
            <person name="Amaro C."/>
        </authorList>
    </citation>
    <scope>NUCLEOTIDE SEQUENCE</scope>
</reference>
<organism evidence="1">
    <name type="scientific">Anguilla anguilla</name>
    <name type="common">European freshwater eel</name>
    <name type="synonym">Muraena anguilla</name>
    <dbReference type="NCBI Taxonomy" id="7936"/>
    <lineage>
        <taxon>Eukaryota</taxon>
        <taxon>Metazoa</taxon>
        <taxon>Chordata</taxon>
        <taxon>Craniata</taxon>
        <taxon>Vertebrata</taxon>
        <taxon>Euteleostomi</taxon>
        <taxon>Actinopterygii</taxon>
        <taxon>Neopterygii</taxon>
        <taxon>Teleostei</taxon>
        <taxon>Anguilliformes</taxon>
        <taxon>Anguillidae</taxon>
        <taxon>Anguilla</taxon>
    </lineage>
</organism>
<proteinExistence type="predicted"/>
<protein>
    <submittedName>
        <fullName evidence="1">Uncharacterized protein</fullName>
    </submittedName>
</protein>
<accession>A0A0E9PT11</accession>
<evidence type="ECO:0000313" key="1">
    <source>
        <dbReference type="EMBL" id="JAH07412.1"/>
    </source>
</evidence>
<name>A0A0E9PT11_ANGAN</name>
<dbReference type="AlphaFoldDB" id="A0A0E9PT11"/>